<dbReference type="AlphaFoldDB" id="A0A8H6FDF3"/>
<reference evidence="2 3" key="1">
    <citation type="journal article" date="2020" name="Genomics">
        <title>Complete, high-quality genomes from long-read metagenomic sequencing of two wolf lichen thalli reveals enigmatic genome architecture.</title>
        <authorList>
            <person name="McKenzie S.K."/>
            <person name="Walston R.F."/>
            <person name="Allen J.L."/>
        </authorList>
    </citation>
    <scope>NUCLEOTIDE SEQUENCE [LARGE SCALE GENOMIC DNA]</scope>
    <source>
        <strain evidence="2">WasteWater1</strain>
    </source>
</reference>
<feature type="region of interest" description="Disordered" evidence="1">
    <location>
        <begin position="84"/>
        <end position="103"/>
    </location>
</feature>
<feature type="region of interest" description="Disordered" evidence="1">
    <location>
        <begin position="128"/>
        <end position="157"/>
    </location>
</feature>
<evidence type="ECO:0000313" key="2">
    <source>
        <dbReference type="EMBL" id="KAF6224270.1"/>
    </source>
</evidence>
<dbReference type="InterPro" id="IPR029033">
    <property type="entry name" value="His_PPase_superfam"/>
</dbReference>
<sequence>MGRPPAVVIIVRHGARLDAADTQWHLTSPTPYDPPLTYGGWRQSQALGARIASILHAREVVTNPHTLDDLDGHMDRLNINGDFGEKQGRAHQSHREKRRKHKVVMHTSPFLRCVQTSIAISAGIAQYQGPPDPSSHQTHPRPHVMHSGSPHIRAMDGRNSPYLSAIAEPEDHGRSRQKKKMHRTLLRVDAFLGEWLSPEYFDKITPPPESKMMVASSKADLLHHEDPVNVTHTSNKYPSGQGNFPGGWNSGSAINTKSLNSDDDTTLADLSSLSQTMPRLGRANSHSVGNPPKRSDLMLNRRAERSPTPESPTYVPPIPAYAISPSQPIPPGYVSHARDACVRVDNLWDSLRPPLEWGSGGEFGEEWSAMHKRFRKGLHEMISWYRTHDDSETLKPIEEDSLERKDSVSKDPEYYDDDETDTVLVLVTHGAGCNALIGALTSQPVLLDVGMASLTMAVRKSVAYKRVSSPHSEDVPASPSRRRHSLIDLGISEDYEVKLTASTEHLRAGSPFLAGPQLQRTPSVPIREKSPYRYERPGFVNPHHSKFSPTKEDFHLDSPINDRFGGLQRSSTTVVKSSGGLWSMPVPEQLDKAVEQESKHLGPQAGQSAPVKAGNLDGFSERGEVDRHERLNGSSNSGRTSPIGILDHANQGHSIAPNGLWGAPPQALGTERDQGSKRRWTLSQAS</sequence>
<evidence type="ECO:0008006" key="4">
    <source>
        <dbReference type="Google" id="ProtNLM"/>
    </source>
</evidence>
<feature type="region of interest" description="Disordered" evidence="1">
    <location>
        <begin position="276"/>
        <end position="315"/>
    </location>
</feature>
<feature type="region of interest" description="Disordered" evidence="1">
    <location>
        <begin position="595"/>
        <end position="686"/>
    </location>
</feature>
<gene>
    <name evidence="2" type="ORF">HO133_010845</name>
</gene>
<dbReference type="InterPro" id="IPR013078">
    <property type="entry name" value="His_Pase_superF_clade-1"/>
</dbReference>
<dbReference type="PANTHER" id="PTHR16469">
    <property type="entry name" value="UBIQUITIN-ASSOCIATED AND SH3 DOMAIN-CONTAINING BA-RELATED"/>
    <property type="match status" value="1"/>
</dbReference>
<evidence type="ECO:0000256" key="1">
    <source>
        <dbReference type="SAM" id="MobiDB-lite"/>
    </source>
</evidence>
<accession>A0A8H6FDF3</accession>
<dbReference type="GeneID" id="59339235"/>
<feature type="compositionally biased region" description="Basic and acidic residues" evidence="1">
    <location>
        <begin position="619"/>
        <end position="631"/>
    </location>
</feature>
<name>A0A8H6FDF3_9LECA</name>
<dbReference type="EMBL" id="JACCJB010000009">
    <property type="protein sequence ID" value="KAF6224270.1"/>
    <property type="molecule type" value="Genomic_DNA"/>
</dbReference>
<feature type="compositionally biased region" description="Basic residues" evidence="1">
    <location>
        <begin position="89"/>
        <end position="103"/>
    </location>
</feature>
<dbReference type="CDD" id="cd07040">
    <property type="entry name" value="HP"/>
    <property type="match status" value="1"/>
</dbReference>
<proteinExistence type="predicted"/>
<organism evidence="2 3">
    <name type="scientific">Letharia lupina</name>
    <dbReference type="NCBI Taxonomy" id="560253"/>
    <lineage>
        <taxon>Eukaryota</taxon>
        <taxon>Fungi</taxon>
        <taxon>Dikarya</taxon>
        <taxon>Ascomycota</taxon>
        <taxon>Pezizomycotina</taxon>
        <taxon>Lecanoromycetes</taxon>
        <taxon>OSLEUM clade</taxon>
        <taxon>Lecanoromycetidae</taxon>
        <taxon>Lecanorales</taxon>
        <taxon>Lecanorineae</taxon>
        <taxon>Parmeliaceae</taxon>
        <taxon>Letharia</taxon>
    </lineage>
</organism>
<dbReference type="RefSeq" id="XP_037153330.1">
    <property type="nucleotide sequence ID" value="XM_037301696.1"/>
</dbReference>
<dbReference type="Gene3D" id="3.40.50.1240">
    <property type="entry name" value="Phosphoglycerate mutase-like"/>
    <property type="match status" value="2"/>
</dbReference>
<dbReference type="PANTHER" id="PTHR16469:SF27">
    <property type="entry name" value="UBIQUITIN-ASSOCIATED AND SH3 DOMAIN-CONTAINING BA-RELATED"/>
    <property type="match status" value="1"/>
</dbReference>
<dbReference type="InterPro" id="IPR051710">
    <property type="entry name" value="Phosphatase_SH3-domain"/>
</dbReference>
<evidence type="ECO:0000313" key="3">
    <source>
        <dbReference type="Proteomes" id="UP000593566"/>
    </source>
</evidence>
<keyword evidence="3" id="KW-1185">Reference proteome</keyword>
<comment type="caution">
    <text evidence="2">The sequence shown here is derived from an EMBL/GenBank/DDBJ whole genome shotgun (WGS) entry which is preliminary data.</text>
</comment>
<dbReference type="SMART" id="SM00855">
    <property type="entry name" value="PGAM"/>
    <property type="match status" value="1"/>
</dbReference>
<dbReference type="Proteomes" id="UP000593566">
    <property type="component" value="Unassembled WGS sequence"/>
</dbReference>
<dbReference type="SUPFAM" id="SSF53254">
    <property type="entry name" value="Phosphoglycerate mutase-like"/>
    <property type="match status" value="1"/>
</dbReference>
<feature type="compositionally biased region" description="Basic and acidic residues" evidence="1">
    <location>
        <begin position="293"/>
        <end position="307"/>
    </location>
</feature>
<protein>
    <recommendedName>
        <fullName evidence="4">Phosphoglycerate mutase</fullName>
    </recommendedName>
</protein>